<name>A0ABY8PT61_9BACT</name>
<protein>
    <submittedName>
        <fullName evidence="7">ABC transporter permease</fullName>
    </submittedName>
</protein>
<dbReference type="Pfam" id="PF12911">
    <property type="entry name" value="OppC_N"/>
    <property type="match status" value="1"/>
</dbReference>
<accession>A0ABY8PT61</accession>
<dbReference type="Pfam" id="PF00528">
    <property type="entry name" value="BPD_transp_1"/>
    <property type="match status" value="1"/>
</dbReference>
<evidence type="ECO:0000256" key="5">
    <source>
        <dbReference type="RuleBase" id="RU363032"/>
    </source>
</evidence>
<feature type="transmembrane region" description="Helical" evidence="5">
    <location>
        <begin position="389"/>
        <end position="410"/>
    </location>
</feature>
<organism evidence="7 8">
    <name type="scientific">Marinitoga aeolica</name>
    <dbReference type="NCBI Taxonomy" id="2809031"/>
    <lineage>
        <taxon>Bacteria</taxon>
        <taxon>Thermotogati</taxon>
        <taxon>Thermotogota</taxon>
        <taxon>Thermotogae</taxon>
        <taxon>Petrotogales</taxon>
        <taxon>Petrotogaceae</taxon>
        <taxon>Marinitoga</taxon>
    </lineage>
</organism>
<evidence type="ECO:0000259" key="6">
    <source>
        <dbReference type="PROSITE" id="PS50928"/>
    </source>
</evidence>
<evidence type="ECO:0000313" key="8">
    <source>
        <dbReference type="Proteomes" id="UP001232493"/>
    </source>
</evidence>
<dbReference type="InterPro" id="IPR035906">
    <property type="entry name" value="MetI-like_sf"/>
</dbReference>
<evidence type="ECO:0000256" key="4">
    <source>
        <dbReference type="ARBA" id="ARBA00023136"/>
    </source>
</evidence>
<dbReference type="InterPro" id="IPR000515">
    <property type="entry name" value="MetI-like"/>
</dbReference>
<dbReference type="PANTHER" id="PTHR43839:SF1">
    <property type="entry name" value="OPPC IN A BINDING PROTEIN-DEPENDENT TRANSPORT SYSTEM"/>
    <property type="match status" value="1"/>
</dbReference>
<feature type="transmembrane region" description="Helical" evidence="5">
    <location>
        <begin position="351"/>
        <end position="377"/>
    </location>
</feature>
<reference evidence="7 8" key="1">
    <citation type="submission" date="2021-02" db="EMBL/GenBank/DDBJ databases">
        <title>Characterization of Marinitoga sp. nov. str. BP5-C20A.</title>
        <authorList>
            <person name="Erauso G."/>
            <person name="Postec A."/>
        </authorList>
    </citation>
    <scope>NUCLEOTIDE SEQUENCE [LARGE SCALE GENOMIC DNA]</scope>
    <source>
        <strain evidence="7 8">BP5-C20A</strain>
    </source>
</reference>
<dbReference type="SUPFAM" id="SSF161098">
    <property type="entry name" value="MetI-like"/>
    <property type="match status" value="1"/>
</dbReference>
<dbReference type="PROSITE" id="PS50928">
    <property type="entry name" value="ABC_TM1"/>
    <property type="match status" value="1"/>
</dbReference>
<dbReference type="EMBL" id="CP069362">
    <property type="protein sequence ID" value="WGS65834.1"/>
    <property type="molecule type" value="Genomic_DNA"/>
</dbReference>
<sequence length="557" mass="63649">MAENKEVKKQENQDVFEKQFLSTPQLVWRALKRHKFGLISMWVLIILYLFALFADFLSPMDYKVQHIKYKFAPPMKVFWKDETGKNIGPHVYLYKRVKDPVTFQSTFKPATYFENFKVYDDLNFDTEKETVLKLGEYNPDFESTVTNYQFVLNYKTIAVTNDGKEYKILSETKTEPLVTFEELGIKNKILKRNEEGFLPVDQIPLLKGKDVLLSVEDRGISKTYYFEENYKTKGNLSKLNLKPEDVKEFREYVSLDSIEVETEDDFYEYFPENVEGVNLKKFNIKFFTKGWEYKWLGFIPGNLHLFGVEKSKLPFLAEDYSSKDGIIYLWGADKFGRDMISRLVFGSRVSLTIGLLGIAITFSIGLMLGGTAGYFGGWIDEVLMRFTEILMSIPSFYLLVSLSAILPSGMSPSVKYILIIVILSFIGWPGMTRVIRGMTLGLKETEFIQAAVALGYPSRRIIWKHLLPNTATYVIVSATLSIPSYILGEAGLSFLGLGIREPSASWGLMLSQAQNITALTNYPWLLLPGLFIFITVLAFNLFGDAIRDALDPRALGH</sequence>
<feature type="transmembrane region" description="Helical" evidence="5">
    <location>
        <begin position="466"/>
        <end position="487"/>
    </location>
</feature>
<feature type="transmembrane region" description="Helical" evidence="5">
    <location>
        <begin position="524"/>
        <end position="543"/>
    </location>
</feature>
<gene>
    <name evidence="7" type="ORF">JRV97_04600</name>
</gene>
<keyword evidence="4 5" id="KW-0472">Membrane</keyword>
<comment type="subcellular location">
    <subcellularLocation>
        <location evidence="5">Cell membrane</location>
        <topology evidence="5">Multi-pass membrane protein</topology>
    </subcellularLocation>
    <subcellularLocation>
        <location evidence="1">Membrane</location>
        <topology evidence="1">Multi-pass membrane protein</topology>
    </subcellularLocation>
</comment>
<dbReference type="Proteomes" id="UP001232493">
    <property type="component" value="Chromosome"/>
</dbReference>
<feature type="transmembrane region" description="Helical" evidence="5">
    <location>
        <begin position="416"/>
        <end position="435"/>
    </location>
</feature>
<dbReference type="CDD" id="cd06261">
    <property type="entry name" value="TM_PBP2"/>
    <property type="match status" value="1"/>
</dbReference>
<dbReference type="Gene3D" id="1.10.3720.10">
    <property type="entry name" value="MetI-like"/>
    <property type="match status" value="1"/>
</dbReference>
<feature type="domain" description="ABC transmembrane type-1" evidence="6">
    <location>
        <begin position="347"/>
        <end position="543"/>
    </location>
</feature>
<evidence type="ECO:0000313" key="7">
    <source>
        <dbReference type="EMBL" id="WGS65834.1"/>
    </source>
</evidence>
<dbReference type="InterPro" id="IPR025966">
    <property type="entry name" value="OppC_N"/>
</dbReference>
<keyword evidence="8" id="KW-1185">Reference proteome</keyword>
<feature type="transmembrane region" description="Helical" evidence="5">
    <location>
        <begin position="36"/>
        <end position="57"/>
    </location>
</feature>
<keyword evidence="5" id="KW-0813">Transport</keyword>
<dbReference type="PANTHER" id="PTHR43839">
    <property type="entry name" value="OPPC IN A BINDING PROTEIN-DEPENDENT TRANSPORT SYSTEM"/>
    <property type="match status" value="1"/>
</dbReference>
<proteinExistence type="inferred from homology"/>
<evidence type="ECO:0000256" key="3">
    <source>
        <dbReference type="ARBA" id="ARBA00022989"/>
    </source>
</evidence>
<dbReference type="RefSeq" id="WP_281000644.1">
    <property type="nucleotide sequence ID" value="NZ_CP069362.1"/>
</dbReference>
<comment type="similarity">
    <text evidence="5">Belongs to the binding-protein-dependent transport system permease family.</text>
</comment>
<evidence type="ECO:0000256" key="1">
    <source>
        <dbReference type="ARBA" id="ARBA00004141"/>
    </source>
</evidence>
<keyword evidence="3 5" id="KW-1133">Transmembrane helix</keyword>
<keyword evidence="2 5" id="KW-0812">Transmembrane</keyword>
<evidence type="ECO:0000256" key="2">
    <source>
        <dbReference type="ARBA" id="ARBA00022692"/>
    </source>
</evidence>